<name>A0A6N4WCM9_9MYCO</name>
<protein>
    <submittedName>
        <fullName evidence="5">Outer membrane protein</fullName>
    </submittedName>
</protein>
<gene>
    <name evidence="5" type="ORF">MANY_31710</name>
</gene>
<sequence length="196" mass="20890">MTAHPVEELQEDSTEPRRLPGDELVDMIPDAPRKNRDRWGRVIGYVALPVIALGLALGAGFLRWEDSSARDSVTAATGAVAAARDSTAALLSYQWTTVDQDLDAARGRLTGSFRDQYSKLISDVVIPGSKQKNISVVATVPSAGSVSASESHAVVIVFVDQKTTIGNAAPADSSSSVRVTLDKIADRWLISGFEPI</sequence>
<keyword evidence="4" id="KW-0812">Transmembrane</keyword>
<accession>A0A6N4WCM9</accession>
<keyword evidence="4" id="KW-1133">Transmembrane helix</keyword>
<evidence type="ECO:0000313" key="5">
    <source>
        <dbReference type="EMBL" id="BBZ77834.1"/>
    </source>
</evidence>
<dbReference type="PANTHER" id="PTHR37042:SF4">
    <property type="entry name" value="OUTER MEMBRANE PROTEIN RV1973"/>
    <property type="match status" value="1"/>
</dbReference>
<dbReference type="KEGG" id="many:MANY_31710"/>
<organism evidence="5 6">
    <name type="scientific">Mycolicibacterium anyangense</name>
    <dbReference type="NCBI Taxonomy" id="1431246"/>
    <lineage>
        <taxon>Bacteria</taxon>
        <taxon>Bacillati</taxon>
        <taxon>Actinomycetota</taxon>
        <taxon>Actinomycetes</taxon>
        <taxon>Mycobacteriales</taxon>
        <taxon>Mycobacteriaceae</taxon>
        <taxon>Mycolicibacterium</taxon>
    </lineage>
</organism>
<proteinExistence type="predicted"/>
<feature type="region of interest" description="Disordered" evidence="3">
    <location>
        <begin position="1"/>
        <end position="23"/>
    </location>
</feature>
<evidence type="ECO:0000256" key="4">
    <source>
        <dbReference type="SAM" id="Phobius"/>
    </source>
</evidence>
<keyword evidence="2 4" id="KW-0472">Membrane</keyword>
<dbReference type="AlphaFoldDB" id="A0A6N4WCM9"/>
<dbReference type="Proteomes" id="UP000467249">
    <property type="component" value="Chromosome"/>
</dbReference>
<evidence type="ECO:0000313" key="6">
    <source>
        <dbReference type="Proteomes" id="UP000467249"/>
    </source>
</evidence>
<evidence type="ECO:0000256" key="2">
    <source>
        <dbReference type="ARBA" id="ARBA00023136"/>
    </source>
</evidence>
<dbReference type="EMBL" id="AP022620">
    <property type="protein sequence ID" value="BBZ77834.1"/>
    <property type="molecule type" value="Genomic_DNA"/>
</dbReference>
<comment type="subcellular location">
    <subcellularLocation>
        <location evidence="1">Membrane</location>
    </subcellularLocation>
</comment>
<evidence type="ECO:0000256" key="3">
    <source>
        <dbReference type="SAM" id="MobiDB-lite"/>
    </source>
</evidence>
<evidence type="ECO:0000256" key="1">
    <source>
        <dbReference type="ARBA" id="ARBA00004370"/>
    </source>
</evidence>
<keyword evidence="6" id="KW-1185">Reference proteome</keyword>
<dbReference type="GO" id="GO:0016020">
    <property type="term" value="C:membrane"/>
    <property type="evidence" value="ECO:0007669"/>
    <property type="project" value="UniProtKB-SubCell"/>
</dbReference>
<dbReference type="PANTHER" id="PTHR37042">
    <property type="entry name" value="OUTER MEMBRANE PROTEIN RV1973"/>
    <property type="match status" value="1"/>
</dbReference>
<reference evidence="5 6" key="1">
    <citation type="journal article" date="2019" name="Emerg. Microbes Infect.">
        <title>Comprehensive subspecies identification of 175 nontuberculous mycobacteria species based on 7547 genomic profiles.</title>
        <authorList>
            <person name="Matsumoto Y."/>
            <person name="Kinjo T."/>
            <person name="Motooka D."/>
            <person name="Nabeya D."/>
            <person name="Jung N."/>
            <person name="Uechi K."/>
            <person name="Horii T."/>
            <person name="Iida T."/>
            <person name="Fujita J."/>
            <person name="Nakamura S."/>
        </authorList>
    </citation>
    <scope>NUCLEOTIDE SEQUENCE [LARGE SCALE GENOMIC DNA]</scope>
    <source>
        <strain evidence="5 6">JCM 30275</strain>
    </source>
</reference>
<dbReference type="RefSeq" id="WP_246224326.1">
    <property type="nucleotide sequence ID" value="NZ_AP022620.1"/>
</dbReference>
<feature type="transmembrane region" description="Helical" evidence="4">
    <location>
        <begin position="42"/>
        <end position="64"/>
    </location>
</feature>